<dbReference type="EMBL" id="CM055102">
    <property type="protein sequence ID" value="KAJ7537511.1"/>
    <property type="molecule type" value="Genomic_DNA"/>
</dbReference>
<evidence type="ECO:0000313" key="2">
    <source>
        <dbReference type="Proteomes" id="UP001162992"/>
    </source>
</evidence>
<comment type="caution">
    <text evidence="1">The sequence shown here is derived from an EMBL/GenBank/DDBJ whole genome shotgun (WGS) entry which is preliminary data.</text>
</comment>
<accession>A0ACC2C6A3</accession>
<name>A0ACC2C6A3_DIPCM</name>
<evidence type="ECO:0000313" key="1">
    <source>
        <dbReference type="EMBL" id="KAJ7537511.1"/>
    </source>
</evidence>
<dbReference type="Proteomes" id="UP001162992">
    <property type="component" value="Chromosome 11"/>
</dbReference>
<organism evidence="1 2">
    <name type="scientific">Diphasiastrum complanatum</name>
    <name type="common">Issler's clubmoss</name>
    <name type="synonym">Lycopodium complanatum</name>
    <dbReference type="NCBI Taxonomy" id="34168"/>
    <lineage>
        <taxon>Eukaryota</taxon>
        <taxon>Viridiplantae</taxon>
        <taxon>Streptophyta</taxon>
        <taxon>Embryophyta</taxon>
        <taxon>Tracheophyta</taxon>
        <taxon>Lycopodiopsida</taxon>
        <taxon>Lycopodiales</taxon>
        <taxon>Lycopodiaceae</taxon>
        <taxon>Lycopodioideae</taxon>
        <taxon>Diphasiastrum</taxon>
    </lineage>
</organism>
<protein>
    <submittedName>
        <fullName evidence="1">Uncharacterized protein</fullName>
    </submittedName>
</protein>
<gene>
    <name evidence="1" type="ORF">O6H91_11G008900</name>
</gene>
<sequence length="770" mass="90493">MKKKFPRSLKVERLLGNSKTGYAFKQLDILNGTQDETYASQRGSGHYDSDRKIRTPEEEKLDDKAGPSGVENLQNSYEARDEQRVLLAITVEIEDGRVEHMEMREGDSAEEVSVKFCQDHGLPTQFVAPLTEHILKNLMSTSFEQKEVASYSQGNEMLNEANSERIWDISAVKTREEELEHFFFIHRGEGMNGCRQRTWFSKASFLQNGRVLQTLKKGFKSRNLSDRLISPTFTSMAKSRMTGQKEKRRESRRSEQLSEREKAIFMRLYTEYVKHKQRVEEEKKLSLQLYMEKIKSNKPVVSKLASQLRRQDGEVWERLWHQQPRKDHLQELRSELWEATLMECTFKPRINHHWENCSEGREMNNNHHKISRFEQLFEDAENRRRRQAEYAQWYPEGVTFRPIINKQHQLMRVDMEDQYSGRTVFDRLVLYAEKLSEKKLKLQKSRNKPVDATTGQILFKPMTGREPQFKRNTKSLPIGEFLYQMKHALDNKKHLLEERDKQQRMELANGHYVGPKSEQLLQRLKERSLRETFDYLDVDKDGFIDLVTIDTKQLTDEMAHNIVEWKKSGESIECISFQKFVELMFGIQKKTNKGAYIVLKTKKTADVDKSTFHFKMSRLSRSLASRRRRFSSNNQWYRLILLDNERKQAKVEVLRKERQNLEMAECTFKPLILTRTDKGNLKLLDGQHGSSSTHSTVEEREQQEVHGFIFQEVRDKGHDSGKAADEFLPFGLLQSLKKIMTRSIESPVQEKRIPGKEQKNSAFLSDLPET</sequence>
<proteinExistence type="predicted"/>
<reference evidence="2" key="1">
    <citation type="journal article" date="2024" name="Proc. Natl. Acad. Sci. U.S.A.">
        <title>Extraordinary preservation of gene collinearity over three hundred million years revealed in homosporous lycophytes.</title>
        <authorList>
            <person name="Li C."/>
            <person name="Wickell D."/>
            <person name="Kuo L.Y."/>
            <person name="Chen X."/>
            <person name="Nie B."/>
            <person name="Liao X."/>
            <person name="Peng D."/>
            <person name="Ji J."/>
            <person name="Jenkins J."/>
            <person name="Williams M."/>
            <person name="Shu S."/>
            <person name="Plott C."/>
            <person name="Barry K."/>
            <person name="Rajasekar S."/>
            <person name="Grimwood J."/>
            <person name="Han X."/>
            <person name="Sun S."/>
            <person name="Hou Z."/>
            <person name="He W."/>
            <person name="Dai G."/>
            <person name="Sun C."/>
            <person name="Schmutz J."/>
            <person name="Leebens-Mack J.H."/>
            <person name="Li F.W."/>
            <person name="Wang L."/>
        </authorList>
    </citation>
    <scope>NUCLEOTIDE SEQUENCE [LARGE SCALE GENOMIC DNA]</scope>
    <source>
        <strain evidence="2">cv. PW_Plant_1</strain>
    </source>
</reference>
<keyword evidence="2" id="KW-1185">Reference proteome</keyword>